<name>A0ABD5X090_9EURY</name>
<comment type="caution">
    <text evidence="13">The sequence shown here is derived from an EMBL/GenBank/DDBJ whole genome shotgun (WGS) entry which is preliminary data.</text>
</comment>
<feature type="transmembrane region" description="Helical" evidence="10">
    <location>
        <begin position="691"/>
        <end position="713"/>
    </location>
</feature>
<keyword evidence="14" id="KW-1185">Reference proteome</keyword>
<comment type="subcellular location">
    <subcellularLocation>
        <location evidence="1">Membrane</location>
        <topology evidence="1">Multi-pass membrane protein</topology>
    </subcellularLocation>
</comment>
<feature type="transmembrane region" description="Helical" evidence="10">
    <location>
        <begin position="449"/>
        <end position="472"/>
    </location>
</feature>
<feature type="transmembrane region" description="Helical" evidence="10">
    <location>
        <begin position="537"/>
        <end position="553"/>
    </location>
</feature>
<feature type="transmembrane region" description="Helical" evidence="10">
    <location>
        <begin position="492"/>
        <end position="516"/>
    </location>
</feature>
<organism evidence="13 14">
    <name type="scientific">Halobaculum marinum</name>
    <dbReference type="NCBI Taxonomy" id="3031996"/>
    <lineage>
        <taxon>Archaea</taxon>
        <taxon>Methanobacteriati</taxon>
        <taxon>Methanobacteriota</taxon>
        <taxon>Stenosarchaea group</taxon>
        <taxon>Halobacteria</taxon>
        <taxon>Halobacteriales</taxon>
        <taxon>Haloferacaceae</taxon>
        <taxon>Halobaculum</taxon>
    </lineage>
</organism>
<feature type="compositionally biased region" description="Basic and acidic residues" evidence="12">
    <location>
        <begin position="312"/>
        <end position="327"/>
    </location>
</feature>
<feature type="transmembrane region" description="Helical" evidence="10">
    <location>
        <begin position="593"/>
        <end position="612"/>
    </location>
</feature>
<gene>
    <name evidence="13" type="ORF">ACFQKD_11955</name>
</gene>
<feature type="coiled-coil region" evidence="11">
    <location>
        <begin position="88"/>
        <end position="122"/>
    </location>
</feature>
<keyword evidence="4 10" id="KW-0812">Transmembrane</keyword>
<dbReference type="EMBL" id="JBHTAG010000003">
    <property type="protein sequence ID" value="MFC7098016.1"/>
    <property type="molecule type" value="Genomic_DNA"/>
</dbReference>
<dbReference type="GO" id="GO:0006811">
    <property type="term" value="P:monoatomic ion transport"/>
    <property type="evidence" value="ECO:0007669"/>
    <property type="project" value="UniProtKB-KW"/>
</dbReference>
<keyword evidence="5 10" id="KW-1133">Transmembrane helix</keyword>
<evidence type="ECO:0000256" key="1">
    <source>
        <dbReference type="ARBA" id="ARBA00004141"/>
    </source>
</evidence>
<dbReference type="Gene3D" id="1.20.1460.20">
    <property type="match status" value="1"/>
</dbReference>
<evidence type="ECO:0000313" key="13">
    <source>
        <dbReference type="EMBL" id="MFC7098016.1"/>
    </source>
</evidence>
<keyword evidence="7 10" id="KW-0472">Membrane</keyword>
<evidence type="ECO:0000256" key="12">
    <source>
        <dbReference type="SAM" id="MobiDB-lite"/>
    </source>
</evidence>
<dbReference type="RefSeq" id="WP_276237492.1">
    <property type="nucleotide sequence ID" value="NZ_CP119989.1"/>
</dbReference>
<keyword evidence="3 10" id="KW-0813">Transport</keyword>
<reference evidence="13 14" key="1">
    <citation type="journal article" date="2019" name="Int. J. Syst. Evol. Microbiol.">
        <title>The Global Catalogue of Microorganisms (GCM) 10K type strain sequencing project: providing services to taxonomists for standard genome sequencing and annotation.</title>
        <authorList>
            <consortium name="The Broad Institute Genomics Platform"/>
            <consortium name="The Broad Institute Genome Sequencing Center for Infectious Disease"/>
            <person name="Wu L."/>
            <person name="Ma J."/>
        </authorList>
    </citation>
    <scope>NUCLEOTIDE SEQUENCE [LARGE SCALE GENOMIC DNA]</scope>
    <source>
        <strain evidence="13 14">DT55</strain>
    </source>
</reference>
<dbReference type="Pfam" id="PF01496">
    <property type="entry name" value="V_ATPase_I"/>
    <property type="match status" value="1"/>
</dbReference>
<dbReference type="GeneID" id="79271064"/>
<evidence type="ECO:0000256" key="8">
    <source>
        <dbReference type="ARBA" id="ARBA00059506"/>
    </source>
</evidence>
<feature type="compositionally biased region" description="Acidic residues" evidence="12">
    <location>
        <begin position="334"/>
        <end position="346"/>
    </location>
</feature>
<evidence type="ECO:0000256" key="10">
    <source>
        <dbReference type="RuleBase" id="RU361189"/>
    </source>
</evidence>
<feature type="region of interest" description="Disordered" evidence="12">
    <location>
        <begin position="312"/>
        <end position="361"/>
    </location>
</feature>
<feature type="transmembrane region" description="Helical" evidence="10">
    <location>
        <begin position="398"/>
        <end position="429"/>
    </location>
</feature>
<dbReference type="Gene3D" id="3.30.70.2750">
    <property type="match status" value="1"/>
</dbReference>
<evidence type="ECO:0000256" key="11">
    <source>
        <dbReference type="SAM" id="Coils"/>
    </source>
</evidence>
<dbReference type="AlphaFoldDB" id="A0ABD5X090"/>
<keyword evidence="6 10" id="KW-0406">Ion transport</keyword>
<evidence type="ECO:0000256" key="2">
    <source>
        <dbReference type="ARBA" id="ARBA00009904"/>
    </source>
</evidence>
<evidence type="ECO:0000256" key="4">
    <source>
        <dbReference type="ARBA" id="ARBA00022692"/>
    </source>
</evidence>
<evidence type="ECO:0000313" key="14">
    <source>
        <dbReference type="Proteomes" id="UP001596388"/>
    </source>
</evidence>
<keyword evidence="11" id="KW-0175">Coiled coil</keyword>
<dbReference type="PANTHER" id="PTHR11629:SF63">
    <property type="entry name" value="V-TYPE PROTON ATPASE SUBUNIT A"/>
    <property type="match status" value="1"/>
</dbReference>
<accession>A0ABD5X090</accession>
<evidence type="ECO:0000256" key="9">
    <source>
        <dbReference type="ARBA" id="ARBA00068671"/>
    </source>
</evidence>
<sequence>MLRPERMSKISVTGSKAYMEPVVEAIHGLNLLHVTEYGGNWEGFAQGNPQAEAEDAADKLVTVRSLKSILGVTDDDATPGRSNVVIDDEELAAELDDLREEVNGLEDRRNDLQSRLRSIEERIEAVEPFADLGIDLDLLQGYDSLQVAVGEGDRDTVERAVVDASAVASYEIFGDDVLAVFARTEGDDEGVLADALVSAEFAALSVPEIEEDDVSPEEYVASLESEQRSVESELDNVESTLEDVAADAADFLLEAEETLAIEVQKAEAPLSFATTRNAFVAEGWIPTDRVTSFKSTMKDTVGGHAEVEEIERAEFGSDGDLQVREDVPPSVEEAGPETDLEADDEPERQRAVADGGGNVVMRNDDPPVVQSNGSLSSPFEVLVQAVGRPNYREFDPTVVLFLTFPAFFGFMIGDLGYGILYGLIGYYLYSNFDSPGFKSMGGVTMTAGIFTAVFGVLYGELFGLHVIATYFWEGVVGLHSAPLHKGLQPAEISWAQAWLLVSTVVALIHLNVGYVFGFYEELEFHGFKAALTEKGSWLIGMNGLWLFIFSRVYQNYKPNFIFTVFDGSGAAPEASGEFAHAVVALGFNGFSPVIGWLGFGMFLVGAVLLFVGAPAEIIEIFDVLVNVLSYTRLAAVLLAKAGMAFVVNLLFFGAYTHDGEFHFLLEHGPEWAINEYGASSIMFPGLMHGGAASLVGGLVVLVLGHLLVLVLGVTSAGLQGVRLEYYEFFSKFFDGNGSEYTPFGRERRYTADE</sequence>
<evidence type="ECO:0000256" key="6">
    <source>
        <dbReference type="ARBA" id="ARBA00023065"/>
    </source>
</evidence>
<proteinExistence type="inferred from homology"/>
<dbReference type="GO" id="GO:0016020">
    <property type="term" value="C:membrane"/>
    <property type="evidence" value="ECO:0007669"/>
    <property type="project" value="UniProtKB-SubCell"/>
</dbReference>
<evidence type="ECO:0000256" key="5">
    <source>
        <dbReference type="ARBA" id="ARBA00022989"/>
    </source>
</evidence>
<evidence type="ECO:0000256" key="7">
    <source>
        <dbReference type="ARBA" id="ARBA00023136"/>
    </source>
</evidence>
<evidence type="ECO:0000256" key="3">
    <source>
        <dbReference type="ARBA" id="ARBA00022448"/>
    </source>
</evidence>
<protein>
    <recommendedName>
        <fullName evidence="9 10">A-type ATP synthase subunit I</fullName>
    </recommendedName>
</protein>
<dbReference type="Gene3D" id="3.30.70.2170">
    <property type="match status" value="1"/>
</dbReference>
<comment type="function">
    <text evidence="8">Component of the A-type ATP synthase that produces ATP from ADP in the presence of a proton gradient across the membrane.</text>
</comment>
<dbReference type="InterPro" id="IPR002490">
    <property type="entry name" value="V-ATPase_116kDa_su"/>
</dbReference>
<feature type="transmembrane region" description="Helical" evidence="10">
    <location>
        <begin position="633"/>
        <end position="655"/>
    </location>
</feature>
<dbReference type="Proteomes" id="UP001596388">
    <property type="component" value="Unassembled WGS sequence"/>
</dbReference>
<comment type="similarity">
    <text evidence="2 10">Belongs to the V-ATPase 116 kDa subunit family.</text>
</comment>
<dbReference type="PANTHER" id="PTHR11629">
    <property type="entry name" value="VACUOLAR PROTON ATPASES"/>
    <property type="match status" value="1"/>
</dbReference>